<feature type="domain" description="Flagellar motor switch protein FliG N-terminal" evidence="13">
    <location>
        <begin position="5"/>
        <end position="91"/>
    </location>
</feature>
<evidence type="ECO:0000256" key="9">
    <source>
        <dbReference type="ARBA" id="ARBA00023143"/>
    </source>
</evidence>
<dbReference type="EMBL" id="NTJD01000002">
    <property type="protein sequence ID" value="PCD77743.1"/>
    <property type="molecule type" value="Genomic_DNA"/>
</dbReference>
<dbReference type="InterPro" id="IPR023087">
    <property type="entry name" value="Flg_Motor_Flig_C"/>
</dbReference>
<evidence type="ECO:0000256" key="6">
    <source>
        <dbReference type="ARBA" id="ARBA00022500"/>
    </source>
</evidence>
<dbReference type="InterPro" id="IPR011002">
    <property type="entry name" value="FliG_a-hlx"/>
</dbReference>
<evidence type="ECO:0000256" key="8">
    <source>
        <dbReference type="ARBA" id="ARBA00023136"/>
    </source>
</evidence>
<protein>
    <recommendedName>
        <fullName evidence="4">Flagellar motor switch protein FliG</fullName>
    </recommendedName>
</protein>
<evidence type="ECO:0000313" key="14">
    <source>
        <dbReference type="EMBL" id="PCD77743.1"/>
    </source>
</evidence>
<keyword evidence="5" id="KW-1003">Cell membrane</keyword>
<evidence type="ECO:0000313" key="15">
    <source>
        <dbReference type="Proteomes" id="UP000243507"/>
    </source>
</evidence>
<keyword evidence="15" id="KW-1185">Reference proteome</keyword>
<dbReference type="Proteomes" id="UP000243507">
    <property type="component" value="Unassembled WGS sequence"/>
</dbReference>
<dbReference type="PRINTS" id="PR00954">
    <property type="entry name" value="FLGMOTORFLIG"/>
</dbReference>
<dbReference type="Gene3D" id="1.10.220.30">
    <property type="match status" value="3"/>
</dbReference>
<evidence type="ECO:0000256" key="5">
    <source>
        <dbReference type="ARBA" id="ARBA00022475"/>
    </source>
</evidence>
<name>A0A2A4CP29_9RHOB</name>
<dbReference type="InterPro" id="IPR028263">
    <property type="entry name" value="FliG_N"/>
</dbReference>
<comment type="subcellular location">
    <subcellularLocation>
        <location evidence="1">Bacterial flagellum basal body</location>
    </subcellularLocation>
    <subcellularLocation>
        <location evidence="2">Cell membrane</location>
        <topology evidence="2">Peripheral membrane protein</topology>
        <orientation evidence="2">Cytoplasmic side</orientation>
    </subcellularLocation>
</comment>
<feature type="domain" description="Flagellar motor switch protein FliG middle" evidence="12">
    <location>
        <begin position="99"/>
        <end position="171"/>
    </location>
</feature>
<evidence type="ECO:0000256" key="3">
    <source>
        <dbReference type="ARBA" id="ARBA00010299"/>
    </source>
</evidence>
<dbReference type="InterPro" id="IPR000090">
    <property type="entry name" value="Flg_Motor_Flig"/>
</dbReference>
<dbReference type="Pfam" id="PF14842">
    <property type="entry name" value="FliG_N"/>
    <property type="match status" value="1"/>
</dbReference>
<keyword evidence="7" id="KW-0283">Flagellar rotation</keyword>
<dbReference type="Pfam" id="PF01706">
    <property type="entry name" value="FliG_C"/>
    <property type="match status" value="1"/>
</dbReference>
<keyword evidence="14" id="KW-0282">Flagellum</keyword>
<evidence type="ECO:0000256" key="2">
    <source>
        <dbReference type="ARBA" id="ARBA00004413"/>
    </source>
</evidence>
<dbReference type="SUPFAM" id="SSF48029">
    <property type="entry name" value="FliG"/>
    <property type="match status" value="2"/>
</dbReference>
<accession>A0A2A4CP29</accession>
<gene>
    <name evidence="14" type="ORF">CLN94_04055</name>
</gene>
<sequence>MLAAEGVKLPLAELSDDQQADLTQAIANLRLVDRDTLDEVLREFLTTLEAAGIAFPGGIDRALSLLDGQLSPGATTRLRRLASGSSRADPWERIAGLAPEVLAPVLELESTEVGAVVLSKLSVAKAADLLGRLPGDKARRVAYAVSLTGNVSPDTVHRIGMALSQQLEAQPVKAFDTGPVERVGAILNYSAAATRDSVLQGLEEEDEAFAEQVRRAIFTFTNIPARIDPRDIPKILRKLDQARVVVALAGARGADEKTVAFILDNISQRMAASLRDEIEALGKVKDKDAEEAAGELVAAIREMEAEGEIYLLAEDED</sequence>
<dbReference type="AlphaFoldDB" id="A0A2A4CP29"/>
<evidence type="ECO:0000256" key="1">
    <source>
        <dbReference type="ARBA" id="ARBA00004117"/>
    </source>
</evidence>
<comment type="similarity">
    <text evidence="3">Belongs to the FliG family.</text>
</comment>
<evidence type="ECO:0000256" key="4">
    <source>
        <dbReference type="ARBA" id="ARBA00021870"/>
    </source>
</evidence>
<keyword evidence="6" id="KW-0145">Chemotaxis</keyword>
<dbReference type="PANTHER" id="PTHR30534">
    <property type="entry name" value="FLAGELLAR MOTOR SWITCH PROTEIN FLIG"/>
    <property type="match status" value="1"/>
</dbReference>
<comment type="function">
    <text evidence="10">FliG is one of three proteins (FliG, FliN, FliM) that forms the rotor-mounted switch complex (C ring), located at the base of the basal body. This complex interacts with the CheY and CheZ chemotaxis proteins, in addition to contacting components of the motor that determine the direction of flagellar rotation.</text>
</comment>
<keyword evidence="8" id="KW-0472">Membrane</keyword>
<keyword evidence="14" id="KW-0969">Cilium</keyword>
<dbReference type="OrthoDB" id="7616820at2"/>
<dbReference type="GO" id="GO:0071973">
    <property type="term" value="P:bacterial-type flagellum-dependent cell motility"/>
    <property type="evidence" value="ECO:0007669"/>
    <property type="project" value="InterPro"/>
</dbReference>
<evidence type="ECO:0000256" key="7">
    <source>
        <dbReference type="ARBA" id="ARBA00022779"/>
    </source>
</evidence>
<dbReference type="GO" id="GO:0005886">
    <property type="term" value="C:plasma membrane"/>
    <property type="evidence" value="ECO:0007669"/>
    <property type="project" value="UniProtKB-SubCell"/>
</dbReference>
<evidence type="ECO:0000259" key="12">
    <source>
        <dbReference type="Pfam" id="PF14841"/>
    </source>
</evidence>
<feature type="domain" description="Flagellar motor switch protein FliG C-terminal" evidence="11">
    <location>
        <begin position="201"/>
        <end position="311"/>
    </location>
</feature>
<dbReference type="GO" id="GO:0009425">
    <property type="term" value="C:bacterial-type flagellum basal body"/>
    <property type="evidence" value="ECO:0007669"/>
    <property type="project" value="UniProtKB-SubCell"/>
</dbReference>
<evidence type="ECO:0000259" key="11">
    <source>
        <dbReference type="Pfam" id="PF01706"/>
    </source>
</evidence>
<evidence type="ECO:0000259" key="13">
    <source>
        <dbReference type="Pfam" id="PF14842"/>
    </source>
</evidence>
<evidence type="ECO:0000256" key="10">
    <source>
        <dbReference type="ARBA" id="ARBA00025598"/>
    </source>
</evidence>
<dbReference type="GO" id="GO:0006935">
    <property type="term" value="P:chemotaxis"/>
    <property type="evidence" value="ECO:0007669"/>
    <property type="project" value="UniProtKB-KW"/>
</dbReference>
<comment type="caution">
    <text evidence="14">The sequence shown here is derived from an EMBL/GenBank/DDBJ whole genome shotgun (WGS) entry which is preliminary data.</text>
</comment>
<keyword evidence="14" id="KW-0966">Cell projection</keyword>
<organism evidence="14 15">
    <name type="scientific">Pseudothioclava arenosa</name>
    <dbReference type="NCBI Taxonomy" id="1795308"/>
    <lineage>
        <taxon>Bacteria</taxon>
        <taxon>Pseudomonadati</taxon>
        <taxon>Pseudomonadota</taxon>
        <taxon>Alphaproteobacteria</taxon>
        <taxon>Rhodobacterales</taxon>
        <taxon>Paracoccaceae</taxon>
        <taxon>Pseudothioclava</taxon>
    </lineage>
</organism>
<reference evidence="14 15" key="1">
    <citation type="submission" date="2017-09" db="EMBL/GenBank/DDBJ databases">
        <title>A multilocus sequence analysis scheme for characterization of bacteria in the genus Thioclava.</title>
        <authorList>
            <person name="Liu Y."/>
            <person name="Shao Z."/>
        </authorList>
    </citation>
    <scope>NUCLEOTIDE SEQUENCE [LARGE SCALE GENOMIC DNA]</scope>
    <source>
        <strain evidence="14 15">CAU 1312</strain>
    </source>
</reference>
<keyword evidence="9" id="KW-0975">Bacterial flagellum</keyword>
<dbReference type="Pfam" id="PF14841">
    <property type="entry name" value="FliG_M"/>
    <property type="match status" value="1"/>
</dbReference>
<dbReference type="PANTHER" id="PTHR30534:SF0">
    <property type="entry name" value="FLAGELLAR MOTOR SWITCH PROTEIN FLIG"/>
    <property type="match status" value="1"/>
</dbReference>
<proteinExistence type="inferred from homology"/>
<dbReference type="GO" id="GO:0003774">
    <property type="term" value="F:cytoskeletal motor activity"/>
    <property type="evidence" value="ECO:0007669"/>
    <property type="project" value="InterPro"/>
</dbReference>
<dbReference type="InterPro" id="IPR032779">
    <property type="entry name" value="FliG_M"/>
</dbReference>